<dbReference type="OrthoDB" id="5983088at2759"/>
<evidence type="ECO:0000313" key="4">
    <source>
        <dbReference type="Proteomes" id="UP000001593"/>
    </source>
</evidence>
<feature type="chain" id="PRO_5002712338" evidence="2">
    <location>
        <begin position="22"/>
        <end position="329"/>
    </location>
</feature>
<feature type="signal peptide" evidence="2">
    <location>
        <begin position="1"/>
        <end position="21"/>
    </location>
</feature>
<proteinExistence type="predicted"/>
<keyword evidence="4" id="KW-1185">Reference proteome</keyword>
<sequence>MAKALLLLLVVYSALLNSCQAWVDVKDRIKGRVIHLETLLKRGRWLRQIDNKDSDGSRYLFIDPLAERDTYYEPRVQFEVTACDNYLCLEALSLRDYFLAAGYPPDHDKHTVKLQYSTYPAGDTRFFWTFLCEDLTMERCKVVPKRFENDGWLMVADNKGNPDGEHYDATCGKEQSNAYFRIHAPNPTDGYNEIFRSTNTGTTEQKADYMVTTGVTQTEETSSSVTSTVSTEIGGAFKAFSASASSSISSSWSTTQSSTFSASKSVKHVLTIPPRTTIILTQLIGNYAKEFEVGEDKYTIEEIPLDSGATRKRKMPSPPGQPLEEKSEL</sequence>
<feature type="region of interest" description="Disordered" evidence="1">
    <location>
        <begin position="304"/>
        <end position="329"/>
    </location>
</feature>
<name>A7S5T2_NEMVE</name>
<dbReference type="SUPFAM" id="SSF56973">
    <property type="entry name" value="Aerolisin/ETX pore-forming domain"/>
    <property type="match status" value="1"/>
</dbReference>
<dbReference type="HOGENOM" id="CLU_845442_0_0_1"/>
<evidence type="ECO:0000256" key="1">
    <source>
        <dbReference type="SAM" id="MobiDB-lite"/>
    </source>
</evidence>
<dbReference type="KEGG" id="nve:5512679"/>
<gene>
    <name evidence="3" type="ORF">NEMVEDRAFT_v1g243058</name>
</gene>
<evidence type="ECO:0000313" key="3">
    <source>
        <dbReference type="EMBL" id="EDO40958.1"/>
    </source>
</evidence>
<reference evidence="3 4" key="1">
    <citation type="journal article" date="2007" name="Science">
        <title>Sea anemone genome reveals ancestral eumetazoan gene repertoire and genomic organization.</title>
        <authorList>
            <person name="Putnam N.H."/>
            <person name="Srivastava M."/>
            <person name="Hellsten U."/>
            <person name="Dirks B."/>
            <person name="Chapman J."/>
            <person name="Salamov A."/>
            <person name="Terry A."/>
            <person name="Shapiro H."/>
            <person name="Lindquist E."/>
            <person name="Kapitonov V.V."/>
            <person name="Jurka J."/>
            <person name="Genikhovich G."/>
            <person name="Grigoriev I.V."/>
            <person name="Lucas S.M."/>
            <person name="Steele R.E."/>
            <person name="Finnerty J.R."/>
            <person name="Technau U."/>
            <person name="Martindale M.Q."/>
            <person name="Rokhsar D.S."/>
        </authorList>
    </citation>
    <scope>NUCLEOTIDE SEQUENCE [LARGE SCALE GENOMIC DNA]</scope>
    <source>
        <strain evidence="4">CH2 X CH6</strain>
    </source>
</reference>
<evidence type="ECO:0000256" key="2">
    <source>
        <dbReference type="SAM" id="SignalP"/>
    </source>
</evidence>
<keyword evidence="2" id="KW-0732">Signal</keyword>
<dbReference type="PhylomeDB" id="A7S5T2"/>
<dbReference type="EMBL" id="DS469584">
    <property type="protein sequence ID" value="EDO40958.1"/>
    <property type="molecule type" value="Genomic_DNA"/>
</dbReference>
<dbReference type="InParanoid" id="A7S5T2"/>
<accession>A7S5T2</accession>
<protein>
    <submittedName>
        <fullName evidence="3">Uncharacterized protein</fullName>
    </submittedName>
</protein>
<organism evidence="3 4">
    <name type="scientific">Nematostella vectensis</name>
    <name type="common">Starlet sea anemone</name>
    <dbReference type="NCBI Taxonomy" id="45351"/>
    <lineage>
        <taxon>Eukaryota</taxon>
        <taxon>Metazoa</taxon>
        <taxon>Cnidaria</taxon>
        <taxon>Anthozoa</taxon>
        <taxon>Hexacorallia</taxon>
        <taxon>Actiniaria</taxon>
        <taxon>Edwardsiidae</taxon>
        <taxon>Nematostella</taxon>
    </lineage>
</organism>
<dbReference type="AlphaFoldDB" id="A7S5T2"/>
<dbReference type="Proteomes" id="UP000001593">
    <property type="component" value="Unassembled WGS sequence"/>
</dbReference>